<gene>
    <name evidence="5 8" type="primary">fmt</name>
    <name evidence="8" type="ORF">B1s21122_03190</name>
</gene>
<comment type="similarity">
    <text evidence="1 5">Belongs to the Fmt family.</text>
</comment>
<dbReference type="CDD" id="cd08646">
    <property type="entry name" value="FMT_core_Met-tRNA-FMT_N"/>
    <property type="match status" value="1"/>
</dbReference>
<dbReference type="PANTHER" id="PTHR11138">
    <property type="entry name" value="METHIONYL-TRNA FORMYLTRANSFERASE"/>
    <property type="match status" value="1"/>
</dbReference>
<dbReference type="InterPro" id="IPR005793">
    <property type="entry name" value="Formyl_trans_C"/>
</dbReference>
<dbReference type="Gene3D" id="3.40.50.12230">
    <property type="match status" value="1"/>
</dbReference>
<accession>A0A249JXV4</accession>
<evidence type="ECO:0000259" key="7">
    <source>
        <dbReference type="Pfam" id="PF02911"/>
    </source>
</evidence>
<feature type="domain" description="Formyl transferase N-terminal" evidence="6">
    <location>
        <begin position="15"/>
        <end position="175"/>
    </location>
</feature>
<dbReference type="InterPro" id="IPR011034">
    <property type="entry name" value="Formyl_transferase-like_C_sf"/>
</dbReference>
<name>A0A249JXV4_9ACTN</name>
<evidence type="ECO:0000256" key="3">
    <source>
        <dbReference type="ARBA" id="ARBA00022679"/>
    </source>
</evidence>
<dbReference type="InterPro" id="IPR036477">
    <property type="entry name" value="Formyl_transf_N_sf"/>
</dbReference>
<evidence type="ECO:0000313" key="8">
    <source>
        <dbReference type="EMBL" id="ASY09350.1"/>
    </source>
</evidence>
<keyword evidence="4 5" id="KW-0648">Protein biosynthesis</keyword>
<organism evidence="8 9">
    <name type="scientific">Candidatus Nanopelagicus limnae</name>
    <dbReference type="NCBI Taxonomy" id="1884634"/>
    <lineage>
        <taxon>Bacteria</taxon>
        <taxon>Bacillati</taxon>
        <taxon>Actinomycetota</taxon>
        <taxon>Actinomycetes</taxon>
        <taxon>Candidatus Nanopelagicales</taxon>
        <taxon>Candidatus Nanopelagicaceae</taxon>
        <taxon>Candidatus Nanopelagicus</taxon>
    </lineage>
</organism>
<dbReference type="CDD" id="cd08704">
    <property type="entry name" value="Met_tRNA_FMT_C"/>
    <property type="match status" value="1"/>
</dbReference>
<dbReference type="GO" id="GO:0004479">
    <property type="term" value="F:methionyl-tRNA formyltransferase activity"/>
    <property type="evidence" value="ECO:0007669"/>
    <property type="project" value="UniProtKB-UniRule"/>
</dbReference>
<dbReference type="InterPro" id="IPR005794">
    <property type="entry name" value="Fmt"/>
</dbReference>
<dbReference type="HAMAP" id="MF_00182">
    <property type="entry name" value="Formyl_trans"/>
    <property type="match status" value="1"/>
</dbReference>
<proteinExistence type="inferred from homology"/>
<dbReference type="EMBL" id="CP016768">
    <property type="protein sequence ID" value="ASY09350.1"/>
    <property type="molecule type" value="Genomic_DNA"/>
</dbReference>
<dbReference type="InterPro" id="IPR002376">
    <property type="entry name" value="Formyl_transf_N"/>
</dbReference>
<sequence length="306" mass="33878">MKVLIASSSVLAIPLFKVLSDSSEYEVTGLLTNQDKPTGRGQKIESNELATWAQSQNLHVYKSAHEEDITSALIQSSSEIVITIAFGQLVKENALKIPKHGWINIHFSMLPRWRGAAPIQHSILNGEKSVGISIFKLDQGMDTGPVYLAQEFSITKDETTTEVLNRLSNEGSQMTLVALDMIKKLKQPISQSVESVSYAPKFLKGDGEINWERSSDSIYNLYRALGSNPGVWSVLNEVRVRINALEKSELLVELRPGQIHIDNEKMFVRTLDGIIEILNVTPAGRNSMTSAEFVRGLTSKVGLHFG</sequence>
<dbReference type="SUPFAM" id="SSF50486">
    <property type="entry name" value="FMT C-terminal domain-like"/>
    <property type="match status" value="1"/>
</dbReference>
<evidence type="ECO:0000256" key="4">
    <source>
        <dbReference type="ARBA" id="ARBA00022917"/>
    </source>
</evidence>
<dbReference type="InterPro" id="IPR041711">
    <property type="entry name" value="Met-tRNA-FMT_N"/>
</dbReference>
<dbReference type="Pfam" id="PF00551">
    <property type="entry name" value="Formyl_trans_N"/>
    <property type="match status" value="1"/>
</dbReference>
<dbReference type="OrthoDB" id="9802815at2"/>
<evidence type="ECO:0000256" key="1">
    <source>
        <dbReference type="ARBA" id="ARBA00010699"/>
    </source>
</evidence>
<dbReference type="RefSeq" id="WP_095680655.1">
    <property type="nucleotide sequence ID" value="NZ_CP016768.2"/>
</dbReference>
<dbReference type="AlphaFoldDB" id="A0A249JXV4"/>
<dbReference type="SUPFAM" id="SSF53328">
    <property type="entry name" value="Formyltransferase"/>
    <property type="match status" value="1"/>
</dbReference>
<dbReference type="InterPro" id="IPR044135">
    <property type="entry name" value="Met-tRNA-FMT_C"/>
</dbReference>
<reference evidence="9" key="1">
    <citation type="submission" date="2016-10" db="EMBL/GenBank/DDBJ databases">
        <title>High microdiversification within the ubiquitous acI lineage of Actinobacteria.</title>
        <authorList>
            <person name="Neuenschwander S.M."/>
            <person name="Salcher M."/>
            <person name="Ghai R."/>
            <person name="Pernthaler J."/>
        </authorList>
    </citation>
    <scope>NUCLEOTIDE SEQUENCE [LARGE SCALE GENOMIC DNA]</scope>
</reference>
<dbReference type="EC" id="2.1.2.9" evidence="2 5"/>
<dbReference type="PANTHER" id="PTHR11138:SF5">
    <property type="entry name" value="METHIONYL-TRNA FORMYLTRANSFERASE, MITOCHONDRIAL"/>
    <property type="match status" value="1"/>
</dbReference>
<keyword evidence="9" id="KW-1185">Reference proteome</keyword>
<dbReference type="KEGG" id="abam:B1s21122_03190"/>
<dbReference type="Pfam" id="PF02911">
    <property type="entry name" value="Formyl_trans_C"/>
    <property type="match status" value="1"/>
</dbReference>
<evidence type="ECO:0000256" key="2">
    <source>
        <dbReference type="ARBA" id="ARBA00012261"/>
    </source>
</evidence>
<protein>
    <recommendedName>
        <fullName evidence="2 5">Methionyl-tRNA formyltransferase</fullName>
        <ecNumber evidence="2 5">2.1.2.9</ecNumber>
    </recommendedName>
</protein>
<dbReference type="Proteomes" id="UP000217153">
    <property type="component" value="Chromosome"/>
</dbReference>
<comment type="catalytic activity">
    <reaction evidence="5">
        <text>L-methionyl-tRNA(fMet) + (6R)-10-formyltetrahydrofolate = N-formyl-L-methionyl-tRNA(fMet) + (6S)-5,6,7,8-tetrahydrofolate + H(+)</text>
        <dbReference type="Rhea" id="RHEA:24380"/>
        <dbReference type="Rhea" id="RHEA-COMP:9952"/>
        <dbReference type="Rhea" id="RHEA-COMP:9953"/>
        <dbReference type="ChEBI" id="CHEBI:15378"/>
        <dbReference type="ChEBI" id="CHEBI:57453"/>
        <dbReference type="ChEBI" id="CHEBI:78530"/>
        <dbReference type="ChEBI" id="CHEBI:78844"/>
        <dbReference type="ChEBI" id="CHEBI:195366"/>
        <dbReference type="EC" id="2.1.2.9"/>
    </reaction>
</comment>
<keyword evidence="3 5" id="KW-0808">Transferase</keyword>
<comment type="function">
    <text evidence="5">Attaches a formyl group to the free amino group of methionyl-tRNA(fMet). The formyl group appears to play a dual role in the initiator identity of N-formylmethionyl-tRNA by promoting its recognition by IF2 and preventing the misappropriation of this tRNA by the elongation apparatus.</text>
</comment>
<evidence type="ECO:0000259" key="6">
    <source>
        <dbReference type="Pfam" id="PF00551"/>
    </source>
</evidence>
<feature type="domain" description="Formyl transferase C-terminal" evidence="7">
    <location>
        <begin position="204"/>
        <end position="297"/>
    </location>
</feature>
<feature type="binding site" evidence="5">
    <location>
        <begin position="108"/>
        <end position="111"/>
    </location>
    <ligand>
        <name>(6S)-5,6,7,8-tetrahydrofolate</name>
        <dbReference type="ChEBI" id="CHEBI:57453"/>
    </ligand>
</feature>
<dbReference type="NCBIfam" id="TIGR00460">
    <property type="entry name" value="fmt"/>
    <property type="match status" value="1"/>
</dbReference>
<evidence type="ECO:0000256" key="5">
    <source>
        <dbReference type="HAMAP-Rule" id="MF_00182"/>
    </source>
</evidence>
<evidence type="ECO:0000313" key="9">
    <source>
        <dbReference type="Proteomes" id="UP000217153"/>
    </source>
</evidence>